<sequence length="141" mass="15758">MDCCIIVVLLLMFVITFHSVGHTTGSMGTNKHPANSTAKGQQHRINRSHAEAHLYWCQLINTALQRRDGSFLSKGFPLFDIKCFSTPGMSSAVQDVKRPQAGTFWSRFFTRQRSVRSVRGSVESQMCFLAAHVRQAPVTSV</sequence>
<gene>
    <name evidence="2" type="ORF">FQA47_002902</name>
</gene>
<protein>
    <recommendedName>
        <fullName evidence="4">Secreted protein</fullName>
    </recommendedName>
</protein>
<reference evidence="2" key="1">
    <citation type="journal article" name="BMC Genomics">
        <title>Long-read sequencing and de novo genome assembly of marine medaka (Oryzias melastigma).</title>
        <authorList>
            <person name="Liang P."/>
            <person name="Saqib H.S.A."/>
            <person name="Ni X."/>
            <person name="Shen Y."/>
        </authorList>
    </citation>
    <scope>NUCLEOTIDE SEQUENCE</scope>
    <source>
        <strain evidence="2">Bigg-433</strain>
    </source>
</reference>
<dbReference type="Proteomes" id="UP000646548">
    <property type="component" value="Unassembled WGS sequence"/>
</dbReference>
<organism evidence="2 3">
    <name type="scientific">Oryzias melastigma</name>
    <name type="common">Marine medaka</name>
    <dbReference type="NCBI Taxonomy" id="30732"/>
    <lineage>
        <taxon>Eukaryota</taxon>
        <taxon>Metazoa</taxon>
        <taxon>Chordata</taxon>
        <taxon>Craniata</taxon>
        <taxon>Vertebrata</taxon>
        <taxon>Euteleostomi</taxon>
        <taxon>Actinopterygii</taxon>
        <taxon>Neopterygii</taxon>
        <taxon>Teleostei</taxon>
        <taxon>Neoteleostei</taxon>
        <taxon>Acanthomorphata</taxon>
        <taxon>Ovalentaria</taxon>
        <taxon>Atherinomorphae</taxon>
        <taxon>Beloniformes</taxon>
        <taxon>Adrianichthyidae</taxon>
        <taxon>Oryziinae</taxon>
        <taxon>Oryzias</taxon>
    </lineage>
</organism>
<proteinExistence type="predicted"/>
<evidence type="ECO:0000313" key="2">
    <source>
        <dbReference type="EMBL" id="KAF6720421.1"/>
    </source>
</evidence>
<comment type="caution">
    <text evidence="2">The sequence shown here is derived from an EMBL/GenBank/DDBJ whole genome shotgun (WGS) entry which is preliminary data.</text>
</comment>
<dbReference type="AlphaFoldDB" id="A0A834F4F9"/>
<feature type="signal peptide" evidence="1">
    <location>
        <begin position="1"/>
        <end position="19"/>
    </location>
</feature>
<evidence type="ECO:0000256" key="1">
    <source>
        <dbReference type="SAM" id="SignalP"/>
    </source>
</evidence>
<feature type="chain" id="PRO_5032408877" description="Secreted protein" evidence="1">
    <location>
        <begin position="20"/>
        <end position="141"/>
    </location>
</feature>
<keyword evidence="1" id="KW-0732">Signal</keyword>
<dbReference type="EMBL" id="WKFB01000527">
    <property type="protein sequence ID" value="KAF6720421.1"/>
    <property type="molecule type" value="Genomic_DNA"/>
</dbReference>
<evidence type="ECO:0008006" key="4">
    <source>
        <dbReference type="Google" id="ProtNLM"/>
    </source>
</evidence>
<name>A0A834F4F9_ORYME</name>
<evidence type="ECO:0000313" key="3">
    <source>
        <dbReference type="Proteomes" id="UP000646548"/>
    </source>
</evidence>
<accession>A0A834F4F9</accession>